<protein>
    <recommendedName>
        <fullName evidence="3">NB-ARC domain-containing protein</fullName>
    </recommendedName>
</protein>
<sequence length="203" mass="23740">MEDWDAQKMLDKYIHDYMIRKNMHTTAEIFAKEAEIAPEPAEGTIKTLNVAKEVQDVRTKINRFFTQHRVDRAAMNTERSADTNREERKTLSNYLREERFLIVLDDVWTAKAWIDLRDAFPKSNKLGKILITNRHEEVARQANPHREPHNLRLLTHQESWLLFRLEVFGEPICPSKLEDNGRLIVDQCDRLPLAIVVIAGILV</sequence>
<reference evidence="4 5" key="1">
    <citation type="journal article" date="2015" name="Proc. Natl. Acad. Sci. U.S.A.">
        <title>The resurrection genome of Boea hygrometrica: A blueprint for survival of dehydration.</title>
        <authorList>
            <person name="Xiao L."/>
            <person name="Yang G."/>
            <person name="Zhang L."/>
            <person name="Yang X."/>
            <person name="Zhao S."/>
            <person name="Ji Z."/>
            <person name="Zhou Q."/>
            <person name="Hu M."/>
            <person name="Wang Y."/>
            <person name="Chen M."/>
            <person name="Xu Y."/>
            <person name="Jin H."/>
            <person name="Xiao X."/>
            <person name="Hu G."/>
            <person name="Bao F."/>
            <person name="Hu Y."/>
            <person name="Wan P."/>
            <person name="Li L."/>
            <person name="Deng X."/>
            <person name="Kuang T."/>
            <person name="Xiang C."/>
            <person name="Zhu J.K."/>
            <person name="Oliver M.J."/>
            <person name="He Y."/>
        </authorList>
    </citation>
    <scope>NUCLEOTIDE SEQUENCE [LARGE SCALE GENOMIC DNA]</scope>
    <source>
        <strain evidence="5">cv. XS01</strain>
    </source>
</reference>
<gene>
    <name evidence="4" type="ORF">F511_12510</name>
</gene>
<proteinExistence type="predicted"/>
<feature type="domain" description="NB-ARC" evidence="3">
    <location>
        <begin position="69"/>
        <end position="170"/>
    </location>
</feature>
<organism evidence="4 5">
    <name type="scientific">Dorcoceras hygrometricum</name>
    <dbReference type="NCBI Taxonomy" id="472368"/>
    <lineage>
        <taxon>Eukaryota</taxon>
        <taxon>Viridiplantae</taxon>
        <taxon>Streptophyta</taxon>
        <taxon>Embryophyta</taxon>
        <taxon>Tracheophyta</taxon>
        <taxon>Spermatophyta</taxon>
        <taxon>Magnoliopsida</taxon>
        <taxon>eudicotyledons</taxon>
        <taxon>Gunneridae</taxon>
        <taxon>Pentapetalae</taxon>
        <taxon>asterids</taxon>
        <taxon>lamiids</taxon>
        <taxon>Lamiales</taxon>
        <taxon>Gesneriaceae</taxon>
        <taxon>Didymocarpoideae</taxon>
        <taxon>Trichosporeae</taxon>
        <taxon>Loxocarpinae</taxon>
        <taxon>Dorcoceras</taxon>
    </lineage>
</organism>
<keyword evidence="1" id="KW-0433">Leucine-rich repeat</keyword>
<dbReference type="InterPro" id="IPR027417">
    <property type="entry name" value="P-loop_NTPase"/>
</dbReference>
<dbReference type="AlphaFoldDB" id="A0A2Z7DFU9"/>
<keyword evidence="2" id="KW-0611">Plant defense</keyword>
<dbReference type="InterPro" id="IPR002182">
    <property type="entry name" value="NB-ARC"/>
</dbReference>
<keyword evidence="5" id="KW-1185">Reference proteome</keyword>
<dbReference type="Pfam" id="PF08513">
    <property type="entry name" value="LisH"/>
    <property type="match status" value="1"/>
</dbReference>
<dbReference type="GO" id="GO:0043531">
    <property type="term" value="F:ADP binding"/>
    <property type="evidence" value="ECO:0007669"/>
    <property type="project" value="InterPro"/>
</dbReference>
<accession>A0A2Z7DFU9</accession>
<dbReference type="EMBL" id="KQ987226">
    <property type="protein sequence ID" value="KZV57904.1"/>
    <property type="molecule type" value="Genomic_DNA"/>
</dbReference>
<dbReference type="PROSITE" id="PS50896">
    <property type="entry name" value="LISH"/>
    <property type="match status" value="1"/>
</dbReference>
<dbReference type="OrthoDB" id="1749650at2759"/>
<evidence type="ECO:0000256" key="2">
    <source>
        <dbReference type="ARBA" id="ARBA00022821"/>
    </source>
</evidence>
<dbReference type="Proteomes" id="UP000250235">
    <property type="component" value="Unassembled WGS sequence"/>
</dbReference>
<dbReference type="GO" id="GO:0006952">
    <property type="term" value="P:defense response"/>
    <property type="evidence" value="ECO:0007669"/>
    <property type="project" value="UniProtKB-KW"/>
</dbReference>
<dbReference type="PANTHER" id="PTHR36766:SF30">
    <property type="entry name" value="TIR-NBS TYPE DISEASE RESISTANCE PROTEIN-RELATED"/>
    <property type="match status" value="1"/>
</dbReference>
<dbReference type="Gene3D" id="3.40.50.300">
    <property type="entry name" value="P-loop containing nucleotide triphosphate hydrolases"/>
    <property type="match status" value="1"/>
</dbReference>
<dbReference type="Pfam" id="PF00931">
    <property type="entry name" value="NB-ARC"/>
    <property type="match status" value="1"/>
</dbReference>
<dbReference type="SUPFAM" id="SSF52540">
    <property type="entry name" value="P-loop containing nucleoside triphosphate hydrolases"/>
    <property type="match status" value="1"/>
</dbReference>
<evidence type="ECO:0000313" key="4">
    <source>
        <dbReference type="EMBL" id="KZV57904.1"/>
    </source>
</evidence>
<evidence type="ECO:0000259" key="3">
    <source>
        <dbReference type="Pfam" id="PF00931"/>
    </source>
</evidence>
<name>A0A2Z7DFU9_9LAMI</name>
<dbReference type="InterPro" id="IPR006594">
    <property type="entry name" value="LisH"/>
</dbReference>
<dbReference type="Gene3D" id="1.10.8.430">
    <property type="entry name" value="Helical domain of apoptotic protease-activating factors"/>
    <property type="match status" value="1"/>
</dbReference>
<dbReference type="SMART" id="SM00667">
    <property type="entry name" value="LisH"/>
    <property type="match status" value="1"/>
</dbReference>
<evidence type="ECO:0000256" key="1">
    <source>
        <dbReference type="ARBA" id="ARBA00022614"/>
    </source>
</evidence>
<dbReference type="PANTHER" id="PTHR36766">
    <property type="entry name" value="PLANT BROAD-SPECTRUM MILDEW RESISTANCE PROTEIN RPW8"/>
    <property type="match status" value="1"/>
</dbReference>
<evidence type="ECO:0000313" key="5">
    <source>
        <dbReference type="Proteomes" id="UP000250235"/>
    </source>
</evidence>
<dbReference type="PRINTS" id="PR00364">
    <property type="entry name" value="DISEASERSIST"/>
</dbReference>
<dbReference type="InterPro" id="IPR042197">
    <property type="entry name" value="Apaf_helical"/>
</dbReference>